<dbReference type="InterPro" id="IPR042100">
    <property type="entry name" value="Bug_dom1"/>
</dbReference>
<evidence type="ECO:0000256" key="1">
    <source>
        <dbReference type="ARBA" id="ARBA00006987"/>
    </source>
</evidence>
<evidence type="ECO:0000256" key="2">
    <source>
        <dbReference type="SAM" id="SignalP"/>
    </source>
</evidence>
<protein>
    <submittedName>
        <fullName evidence="3">Tripartite-type tricarboxylate transporter receptor subunit TctC</fullName>
    </submittedName>
</protein>
<organism evidence="3 4">
    <name type="scientific">Ottowia thiooxydans</name>
    <dbReference type="NCBI Taxonomy" id="219182"/>
    <lineage>
        <taxon>Bacteria</taxon>
        <taxon>Pseudomonadati</taxon>
        <taxon>Pseudomonadota</taxon>
        <taxon>Betaproteobacteria</taxon>
        <taxon>Burkholderiales</taxon>
        <taxon>Comamonadaceae</taxon>
        <taxon>Ottowia</taxon>
    </lineage>
</organism>
<dbReference type="InterPro" id="IPR005064">
    <property type="entry name" value="BUG"/>
</dbReference>
<evidence type="ECO:0000313" key="4">
    <source>
        <dbReference type="Proteomes" id="UP001549320"/>
    </source>
</evidence>
<dbReference type="Pfam" id="PF03401">
    <property type="entry name" value="TctC"/>
    <property type="match status" value="1"/>
</dbReference>
<dbReference type="PIRSF" id="PIRSF017082">
    <property type="entry name" value="YflP"/>
    <property type="match status" value="1"/>
</dbReference>
<dbReference type="Gene3D" id="3.40.190.10">
    <property type="entry name" value="Periplasmic binding protein-like II"/>
    <property type="match status" value="1"/>
</dbReference>
<sequence>MSHRRTLLVLALSSFCTSITALAEQYPSRTVRLVLPQPAGTGPDTLTRVLAEELSKDLKHAFVVENKPGANGTIAASYVLSQPADGHALFVAGVSNLSWNPLLYKKLSYNPSVDFVGVAMLAESPFITVVSPSLGVKTLNELIAKAKAQPGRLDFASAGIGNSTHLATELLMQRTGIQLQHVPFGGSAGSSFYTSLMQGATPVMTSVASDIVPLSKEGRVVPLAVTASQRLPDLPSVPTFKELGIDMNVPGWYAVVAKSGTPPALIERLNAAINKALATPKAQERMAAQFLENRAAAPSEVERLTQRDAKAWAPIIEKLDIAK</sequence>
<feature type="chain" id="PRO_5045848448" evidence="2">
    <location>
        <begin position="24"/>
        <end position="323"/>
    </location>
</feature>
<evidence type="ECO:0000313" key="3">
    <source>
        <dbReference type="EMBL" id="MET4579356.1"/>
    </source>
</evidence>
<dbReference type="Proteomes" id="UP001549320">
    <property type="component" value="Unassembled WGS sequence"/>
</dbReference>
<proteinExistence type="inferred from homology"/>
<dbReference type="PANTHER" id="PTHR42928:SF5">
    <property type="entry name" value="BLR1237 PROTEIN"/>
    <property type="match status" value="1"/>
</dbReference>
<dbReference type="EMBL" id="JBEPSH010000009">
    <property type="protein sequence ID" value="MET4579356.1"/>
    <property type="molecule type" value="Genomic_DNA"/>
</dbReference>
<dbReference type="CDD" id="cd07012">
    <property type="entry name" value="PBP2_Bug_TTT"/>
    <property type="match status" value="1"/>
</dbReference>
<dbReference type="SUPFAM" id="SSF53850">
    <property type="entry name" value="Periplasmic binding protein-like II"/>
    <property type="match status" value="1"/>
</dbReference>
<dbReference type="Gene3D" id="3.40.190.150">
    <property type="entry name" value="Bordetella uptake gene, domain 1"/>
    <property type="match status" value="1"/>
</dbReference>
<dbReference type="PANTHER" id="PTHR42928">
    <property type="entry name" value="TRICARBOXYLATE-BINDING PROTEIN"/>
    <property type="match status" value="1"/>
</dbReference>
<name>A0ABV2QE94_9BURK</name>
<accession>A0ABV2QE94</accession>
<dbReference type="RefSeq" id="WP_354447378.1">
    <property type="nucleotide sequence ID" value="NZ_JBEPSH010000009.1"/>
</dbReference>
<keyword evidence="4" id="KW-1185">Reference proteome</keyword>
<feature type="signal peptide" evidence="2">
    <location>
        <begin position="1"/>
        <end position="23"/>
    </location>
</feature>
<comment type="caution">
    <text evidence="3">The sequence shown here is derived from an EMBL/GenBank/DDBJ whole genome shotgun (WGS) entry which is preliminary data.</text>
</comment>
<keyword evidence="2" id="KW-0732">Signal</keyword>
<reference evidence="3 4" key="1">
    <citation type="submission" date="2024-06" db="EMBL/GenBank/DDBJ databases">
        <title>Sorghum-associated microbial communities from plants grown in Nebraska, USA.</title>
        <authorList>
            <person name="Schachtman D."/>
        </authorList>
    </citation>
    <scope>NUCLEOTIDE SEQUENCE [LARGE SCALE GENOMIC DNA]</scope>
    <source>
        <strain evidence="3 4">2709</strain>
    </source>
</reference>
<keyword evidence="3" id="KW-0675">Receptor</keyword>
<comment type="similarity">
    <text evidence="1">Belongs to the UPF0065 (bug) family.</text>
</comment>
<gene>
    <name evidence="3" type="ORF">ABIE13_004484</name>
</gene>